<protein>
    <submittedName>
        <fullName evidence="2">Putative methionine/alanine importer small subunit</fullName>
    </submittedName>
</protein>
<dbReference type="RefSeq" id="WP_003850879.1">
    <property type="nucleotide sequence ID" value="NZ_CABVGJ010000003.1"/>
</dbReference>
<reference evidence="2 3" key="1">
    <citation type="submission" date="2020-02" db="EMBL/GenBank/DDBJ databases">
        <authorList>
            <person name="Brisse S."/>
        </authorList>
    </citation>
    <scope>NUCLEOTIDE SEQUENCE [LARGE SCALE GENOMIC DNA]</scope>
    <source>
        <strain evidence="2">CIP107547</strain>
    </source>
</reference>
<dbReference type="NCBIfam" id="NF033494">
    <property type="entry name" value="NSS_import_MetS"/>
    <property type="match status" value="1"/>
</dbReference>
<evidence type="ECO:0000313" key="2">
    <source>
        <dbReference type="EMBL" id="CAB0598531.1"/>
    </source>
</evidence>
<proteinExistence type="predicted"/>
<dbReference type="EMBL" id="CADDAV010000014">
    <property type="protein sequence ID" value="CAB0598531.1"/>
    <property type="molecule type" value="Genomic_DNA"/>
</dbReference>
<dbReference type="AlphaFoldDB" id="A0A0D6FUP9"/>
<comment type="caution">
    <text evidence="2">The sequence shown here is derived from an EMBL/GenBank/DDBJ whole genome shotgun (WGS) entry which is preliminary data.</text>
</comment>
<accession>A0A0D6FUP9</accession>
<dbReference type="InterPro" id="IPR031596">
    <property type="entry name" value="MaAIMP_sms"/>
</dbReference>
<gene>
    <name evidence="2" type="ORF">CIP107547_01128</name>
</gene>
<sequence length="56" mass="6048">MSTAAILMMLLFIIVIWGGLALALITLIKHPDETSGILGEHDFATDDVLIAQEHTS</sequence>
<dbReference type="Pfam" id="PF16951">
    <property type="entry name" value="MaAIMP_sms"/>
    <property type="match status" value="1"/>
</dbReference>
<dbReference type="GeneID" id="97331654"/>
<name>A0A0D6FUP9_CORDP</name>
<evidence type="ECO:0000256" key="1">
    <source>
        <dbReference type="SAM" id="Phobius"/>
    </source>
</evidence>
<dbReference type="Proteomes" id="UP000480222">
    <property type="component" value="Unassembled WGS sequence"/>
</dbReference>
<dbReference type="OMA" id="TPAIIMM"/>
<evidence type="ECO:0000313" key="3">
    <source>
        <dbReference type="Proteomes" id="UP000480222"/>
    </source>
</evidence>
<keyword evidence="1" id="KW-0472">Membrane</keyword>
<dbReference type="NCBIfam" id="NF033493">
    <property type="entry name" value="MetS_like_NSS"/>
    <property type="match status" value="1"/>
</dbReference>
<keyword evidence="1" id="KW-0812">Transmembrane</keyword>
<organism evidence="2 3">
    <name type="scientific">Corynebacterium diphtheriae</name>
    <dbReference type="NCBI Taxonomy" id="1717"/>
    <lineage>
        <taxon>Bacteria</taxon>
        <taxon>Bacillati</taxon>
        <taxon>Actinomycetota</taxon>
        <taxon>Actinomycetes</taxon>
        <taxon>Mycobacteriales</taxon>
        <taxon>Corynebacteriaceae</taxon>
        <taxon>Corynebacterium</taxon>
    </lineage>
</organism>
<dbReference type="KEGG" id="cdip:ERS451417_00850"/>
<feature type="transmembrane region" description="Helical" evidence="1">
    <location>
        <begin position="6"/>
        <end position="28"/>
    </location>
</feature>
<keyword evidence="1" id="KW-1133">Transmembrane helix</keyword>